<evidence type="ECO:0000313" key="1">
    <source>
        <dbReference type="EMBL" id="EGW04904.1"/>
    </source>
</evidence>
<evidence type="ECO:0000313" key="2">
    <source>
        <dbReference type="Proteomes" id="UP000001075"/>
    </source>
</evidence>
<organism evidence="1 2">
    <name type="scientific">Cricetulus griseus</name>
    <name type="common">Chinese hamster</name>
    <name type="synonym">Cricetulus barabensis griseus</name>
    <dbReference type="NCBI Taxonomy" id="10029"/>
    <lineage>
        <taxon>Eukaryota</taxon>
        <taxon>Metazoa</taxon>
        <taxon>Chordata</taxon>
        <taxon>Craniata</taxon>
        <taxon>Vertebrata</taxon>
        <taxon>Euteleostomi</taxon>
        <taxon>Mammalia</taxon>
        <taxon>Eutheria</taxon>
        <taxon>Euarchontoglires</taxon>
        <taxon>Glires</taxon>
        <taxon>Rodentia</taxon>
        <taxon>Myomorpha</taxon>
        <taxon>Muroidea</taxon>
        <taxon>Cricetidae</taxon>
        <taxon>Cricetinae</taxon>
        <taxon>Cricetulus</taxon>
    </lineage>
</organism>
<dbReference type="InParanoid" id="G3HBH5"/>
<accession>G3HBH5</accession>
<gene>
    <name evidence="1" type="ORF">I79_007803</name>
</gene>
<sequence length="54" mass="6452">MHRIYKSPLFLVSPSPLKLLWTMPELKQLNHSLSYMDQYPWTQRSRGTDLIGEF</sequence>
<dbReference type="EMBL" id="JH000269">
    <property type="protein sequence ID" value="EGW04904.1"/>
    <property type="molecule type" value="Genomic_DNA"/>
</dbReference>
<dbReference type="AlphaFoldDB" id="G3HBH5"/>
<protein>
    <submittedName>
        <fullName evidence="1">Uncharacterized protein</fullName>
    </submittedName>
</protein>
<reference evidence="2" key="1">
    <citation type="journal article" date="2011" name="Nat. Biotechnol.">
        <title>The genomic sequence of the Chinese hamster ovary (CHO)-K1 cell line.</title>
        <authorList>
            <person name="Xu X."/>
            <person name="Nagarajan H."/>
            <person name="Lewis N.E."/>
            <person name="Pan S."/>
            <person name="Cai Z."/>
            <person name="Liu X."/>
            <person name="Chen W."/>
            <person name="Xie M."/>
            <person name="Wang W."/>
            <person name="Hammond S."/>
            <person name="Andersen M.R."/>
            <person name="Neff N."/>
            <person name="Passarelli B."/>
            <person name="Koh W."/>
            <person name="Fan H.C."/>
            <person name="Wang J."/>
            <person name="Gui Y."/>
            <person name="Lee K.H."/>
            <person name="Betenbaugh M.J."/>
            <person name="Quake S.R."/>
            <person name="Famili I."/>
            <person name="Palsson B.O."/>
            <person name="Wang J."/>
        </authorList>
    </citation>
    <scope>NUCLEOTIDE SEQUENCE [LARGE SCALE GENOMIC DNA]</scope>
    <source>
        <strain evidence="2">CHO K1 cell line</strain>
    </source>
</reference>
<proteinExistence type="predicted"/>
<dbReference type="Proteomes" id="UP000001075">
    <property type="component" value="Unassembled WGS sequence"/>
</dbReference>
<name>G3HBH5_CRIGR</name>